<dbReference type="PROSITE" id="PS00394">
    <property type="entry name" value="DNA_PHOTOLYASES_1_1"/>
    <property type="match status" value="1"/>
</dbReference>
<dbReference type="InterPro" id="IPR014729">
    <property type="entry name" value="Rossmann-like_a/b/a_fold"/>
</dbReference>
<dbReference type="GO" id="GO:0071949">
    <property type="term" value="F:FAD binding"/>
    <property type="evidence" value="ECO:0007669"/>
    <property type="project" value="TreeGrafter"/>
</dbReference>
<dbReference type="InterPro" id="IPR018394">
    <property type="entry name" value="DNA_photolyase_1_CS_C"/>
</dbReference>
<dbReference type="Pfam" id="PF00875">
    <property type="entry name" value="DNA_photolyase"/>
    <property type="match status" value="1"/>
</dbReference>
<dbReference type="SUPFAM" id="SSF48173">
    <property type="entry name" value="Cryptochrome/photolyase FAD-binding domain"/>
    <property type="match status" value="1"/>
</dbReference>
<feature type="binding site" evidence="6">
    <location>
        <begin position="387"/>
        <end position="389"/>
    </location>
    <ligand>
        <name>FAD</name>
        <dbReference type="ChEBI" id="CHEBI:57692"/>
    </ligand>
</feature>
<dbReference type="PROSITE" id="PS51645">
    <property type="entry name" value="PHR_CRY_ALPHA_BETA"/>
    <property type="match status" value="1"/>
</dbReference>
<dbReference type="GO" id="GO:0003904">
    <property type="term" value="F:deoxyribodipyrimidine photo-lyase activity"/>
    <property type="evidence" value="ECO:0007669"/>
    <property type="project" value="TreeGrafter"/>
</dbReference>
<feature type="site" description="Electron transfer via tryptophanyl radical" evidence="7">
    <location>
        <position position="321"/>
    </location>
</feature>
<evidence type="ECO:0000313" key="11">
    <source>
        <dbReference type="Proteomes" id="UP000317977"/>
    </source>
</evidence>
<dbReference type="EMBL" id="SJPX01000003">
    <property type="protein sequence ID" value="TWU51853.1"/>
    <property type="molecule type" value="Genomic_DNA"/>
</dbReference>
<feature type="site" description="Electron transfer via tryptophanyl radical" evidence="7">
    <location>
        <position position="397"/>
    </location>
</feature>
<evidence type="ECO:0000313" key="10">
    <source>
        <dbReference type="EMBL" id="TWU51853.1"/>
    </source>
</evidence>
<dbReference type="Gene3D" id="1.25.40.80">
    <property type="match status" value="1"/>
</dbReference>
<keyword evidence="11" id="KW-1185">Reference proteome</keyword>
<comment type="cofactor">
    <cofactor evidence="6 8">
        <name>FAD</name>
        <dbReference type="ChEBI" id="CHEBI:57692"/>
    </cofactor>
    <text evidence="6 8">Binds 1 FAD per subunit.</text>
</comment>
<dbReference type="PANTHER" id="PTHR11455">
    <property type="entry name" value="CRYPTOCHROME"/>
    <property type="match status" value="1"/>
</dbReference>
<comment type="similarity">
    <text evidence="1 8">Belongs to the DNA photolyase class-1 family.</text>
</comment>
<dbReference type="Gene3D" id="1.10.579.10">
    <property type="entry name" value="DNA Cyclobutane Dipyrimidine Photolyase, subunit A, domain 3"/>
    <property type="match status" value="1"/>
</dbReference>
<organism evidence="10 11">
    <name type="scientific">Rubripirellula reticaptiva</name>
    <dbReference type="NCBI Taxonomy" id="2528013"/>
    <lineage>
        <taxon>Bacteria</taxon>
        <taxon>Pseudomonadati</taxon>
        <taxon>Planctomycetota</taxon>
        <taxon>Planctomycetia</taxon>
        <taxon>Pirellulales</taxon>
        <taxon>Pirellulaceae</taxon>
        <taxon>Rubripirellula</taxon>
    </lineage>
</organism>
<dbReference type="GO" id="GO:0000719">
    <property type="term" value="P:photoreactive repair"/>
    <property type="evidence" value="ECO:0007669"/>
    <property type="project" value="TreeGrafter"/>
</dbReference>
<comment type="cofactor">
    <cofactor evidence="8">
        <name>(6R)-5,10-methylene-5,6,7,8-tetrahydrofolate</name>
        <dbReference type="ChEBI" id="CHEBI:15636"/>
    </cofactor>
    <text evidence="8">Binds 1 5,10-methenyltetrahydrofolate (MTHF) per subunit.</text>
</comment>
<evidence type="ECO:0000256" key="1">
    <source>
        <dbReference type="ARBA" id="ARBA00005862"/>
    </source>
</evidence>
<keyword evidence="4 6" id="KW-0274">FAD</keyword>
<dbReference type="Proteomes" id="UP000317977">
    <property type="component" value="Unassembled WGS sequence"/>
</dbReference>
<feature type="site" description="Electron transfer via tryptophanyl radical" evidence="7">
    <location>
        <position position="374"/>
    </location>
</feature>
<comment type="function">
    <text evidence="8">May have a photoreceptor function.</text>
</comment>
<evidence type="ECO:0000256" key="4">
    <source>
        <dbReference type="ARBA" id="ARBA00022827"/>
    </source>
</evidence>
<dbReference type="InterPro" id="IPR005101">
    <property type="entry name" value="Cryptochr/Photolyase_FAD-bd"/>
</dbReference>
<dbReference type="Pfam" id="PF03441">
    <property type="entry name" value="FAD_binding_7"/>
    <property type="match status" value="1"/>
</dbReference>
<reference evidence="10 11" key="1">
    <citation type="submission" date="2019-02" db="EMBL/GenBank/DDBJ databases">
        <title>Deep-cultivation of Planctomycetes and their phenomic and genomic characterization uncovers novel biology.</title>
        <authorList>
            <person name="Wiegand S."/>
            <person name="Jogler M."/>
            <person name="Boedeker C."/>
            <person name="Pinto D."/>
            <person name="Vollmers J."/>
            <person name="Rivas-Marin E."/>
            <person name="Kohn T."/>
            <person name="Peeters S.H."/>
            <person name="Heuer A."/>
            <person name="Rast P."/>
            <person name="Oberbeckmann S."/>
            <person name="Bunk B."/>
            <person name="Jeske O."/>
            <person name="Meyerdierks A."/>
            <person name="Storesund J.E."/>
            <person name="Kallscheuer N."/>
            <person name="Luecker S."/>
            <person name="Lage O.M."/>
            <person name="Pohl T."/>
            <person name="Merkel B.J."/>
            <person name="Hornburger P."/>
            <person name="Mueller R.-W."/>
            <person name="Bruemmer F."/>
            <person name="Labrenz M."/>
            <person name="Spormann A.M."/>
            <person name="Op Den Camp H."/>
            <person name="Overmann J."/>
            <person name="Amann R."/>
            <person name="Jetten M.S.M."/>
            <person name="Mascher T."/>
            <person name="Medema M.H."/>
            <person name="Devos D.P."/>
            <person name="Kaster A.-K."/>
            <person name="Ovreas L."/>
            <person name="Rohde M."/>
            <person name="Galperin M.Y."/>
            <person name="Jogler C."/>
        </authorList>
    </citation>
    <scope>NUCLEOTIDE SEQUENCE [LARGE SCALE GENOMIC DNA]</scope>
    <source>
        <strain evidence="10 11">Poly59</strain>
    </source>
</reference>
<dbReference type="InterPro" id="IPR036155">
    <property type="entry name" value="Crypto/Photolyase_N_sf"/>
</dbReference>
<dbReference type="InterPro" id="IPR014133">
    <property type="entry name" value="Cry_DASH"/>
</dbReference>
<dbReference type="SUPFAM" id="SSF52425">
    <property type="entry name" value="Cryptochrome/photolyase, N-terminal domain"/>
    <property type="match status" value="1"/>
</dbReference>
<evidence type="ECO:0000256" key="5">
    <source>
        <dbReference type="ARBA" id="ARBA00022991"/>
    </source>
</evidence>
<keyword evidence="5 8" id="KW-0157">Chromophore</keyword>
<dbReference type="PRINTS" id="PR00147">
    <property type="entry name" value="DNAPHOTLYASE"/>
</dbReference>
<evidence type="ECO:0000256" key="2">
    <source>
        <dbReference type="ARBA" id="ARBA00017881"/>
    </source>
</evidence>
<comment type="caution">
    <text evidence="10">The sequence shown here is derived from an EMBL/GenBank/DDBJ whole genome shotgun (WGS) entry which is preliminary data.</text>
</comment>
<name>A0A5C6EQ07_9BACT</name>
<dbReference type="PANTHER" id="PTHR11455:SF22">
    <property type="entry name" value="CRYPTOCHROME DASH"/>
    <property type="match status" value="1"/>
</dbReference>
<evidence type="ECO:0000256" key="6">
    <source>
        <dbReference type="PIRSR" id="PIRSR602081-1"/>
    </source>
</evidence>
<evidence type="ECO:0000259" key="9">
    <source>
        <dbReference type="PROSITE" id="PS51645"/>
    </source>
</evidence>
<dbReference type="AlphaFoldDB" id="A0A5C6EQ07"/>
<feature type="binding site" evidence="6">
    <location>
        <position position="237"/>
    </location>
    <ligand>
        <name>FAD</name>
        <dbReference type="ChEBI" id="CHEBI:57692"/>
    </ligand>
</feature>
<dbReference type="NCBIfam" id="TIGR02765">
    <property type="entry name" value="crypto_DASH"/>
    <property type="match status" value="1"/>
</dbReference>
<evidence type="ECO:0000256" key="3">
    <source>
        <dbReference type="ARBA" id="ARBA00022630"/>
    </source>
</evidence>
<dbReference type="RefSeq" id="WP_146535117.1">
    <property type="nucleotide sequence ID" value="NZ_SJPX01000003.1"/>
</dbReference>
<dbReference type="InterPro" id="IPR002081">
    <property type="entry name" value="Cryptochrome/DNA_photolyase_1"/>
</dbReference>
<dbReference type="Gene3D" id="3.40.50.620">
    <property type="entry name" value="HUPs"/>
    <property type="match status" value="1"/>
</dbReference>
<accession>A0A5C6EQ07</accession>
<dbReference type="InterPro" id="IPR036134">
    <property type="entry name" value="Crypto/Photolyase_FAD-like_sf"/>
</dbReference>
<dbReference type="GO" id="GO:0003677">
    <property type="term" value="F:DNA binding"/>
    <property type="evidence" value="ECO:0007669"/>
    <property type="project" value="TreeGrafter"/>
</dbReference>
<dbReference type="InterPro" id="IPR006050">
    <property type="entry name" value="DNA_photolyase_N"/>
</dbReference>
<proteinExistence type="inferred from homology"/>
<dbReference type="OrthoDB" id="9772484at2"/>
<gene>
    <name evidence="10" type="primary">cry</name>
    <name evidence="10" type="ORF">Poly59_34480</name>
</gene>
<feature type="domain" description="Photolyase/cryptochrome alpha/beta" evidence="9">
    <location>
        <begin position="2"/>
        <end position="136"/>
    </location>
</feature>
<feature type="binding site" evidence="6">
    <location>
        <begin position="250"/>
        <end position="254"/>
    </location>
    <ligand>
        <name>FAD</name>
        <dbReference type="ChEBI" id="CHEBI:57692"/>
    </ligand>
</feature>
<evidence type="ECO:0000256" key="7">
    <source>
        <dbReference type="PIRSR" id="PIRSR602081-2"/>
    </source>
</evidence>
<protein>
    <recommendedName>
        <fullName evidence="2 8">Cryptochrome DASH</fullName>
    </recommendedName>
</protein>
<keyword evidence="3 6" id="KW-0285">Flavoprotein</keyword>
<sequence length="489" mass="55760">MTISLVWFRNDLRLHDHRALVRAIERSDQTVCVYVLDPAAFGKTGFGFDRIGKFRLQFLRESLVDLRKQLHAVGGTLHVVVGDPADTLAAIAKTAQASSVHCHLEYASEERDTQERVRIALARIDCTLEVASANTLYEVEDLPFGVEELPELFTKFRGKVEKRYEPPSALPPPNQILNIPSEIAAKIPSQDIDGIHFFTSSSIEPDPRGVMSFQGGETAGLARLDDYLWQTHGIRSYKETRNGMMGANYSSKFSPWLAMGCLSPRKIYDEVKRYEQQVAKNDSTYWMFFELLWRDYFAFVVAKHGRRVFTVGGIQQQQYSWNQDAFRFDAWREGRTGYPLIDANMRELARTGFMSNRGRQNAASFLTKNLGVDWRMGAQWFESLLIDYDPCSNYGNWNYIAGVGNDAREFRWFNTIKQAGVYDPDGAYVKHWLPELANVPRDQIHTPWKISGDEQLKFSVGIGVDYPAPIVDLFASADRQQLLFTGEKD</sequence>
<evidence type="ECO:0000256" key="8">
    <source>
        <dbReference type="RuleBase" id="RU367151"/>
    </source>
</evidence>